<name>A0A1T4VJ55_9GAMM</name>
<dbReference type="EMBL" id="FUXU01000076">
    <property type="protein sequence ID" value="SKA64982.1"/>
    <property type="molecule type" value="Genomic_DNA"/>
</dbReference>
<reference evidence="2" key="1">
    <citation type="submission" date="2017-02" db="EMBL/GenBank/DDBJ databases">
        <authorList>
            <person name="Varghese N."/>
            <person name="Submissions S."/>
        </authorList>
    </citation>
    <scope>NUCLEOTIDE SEQUENCE [LARGE SCALE GENOMIC DNA]</scope>
    <source>
        <strain evidence="2">DSM 22720</strain>
    </source>
</reference>
<evidence type="ECO:0000313" key="1">
    <source>
        <dbReference type="EMBL" id="SKA64982.1"/>
    </source>
</evidence>
<dbReference type="Proteomes" id="UP000190162">
    <property type="component" value="Unassembled WGS sequence"/>
</dbReference>
<protein>
    <submittedName>
        <fullName evidence="1">Uncharacterized protein</fullName>
    </submittedName>
</protein>
<organism evidence="1 2">
    <name type="scientific">Enterovibrio nigricans DSM 22720</name>
    <dbReference type="NCBI Taxonomy" id="1121868"/>
    <lineage>
        <taxon>Bacteria</taxon>
        <taxon>Pseudomonadati</taxon>
        <taxon>Pseudomonadota</taxon>
        <taxon>Gammaproteobacteria</taxon>
        <taxon>Vibrionales</taxon>
        <taxon>Vibrionaceae</taxon>
        <taxon>Enterovibrio</taxon>
    </lineage>
</organism>
<sequence>MMKMISNQERHEDILFNPNLNVSQNRKYKTRTHFIEKLFVDGELRHQLEVTENGSVYTAFS</sequence>
<accession>A0A1T4VJ55</accession>
<proteinExistence type="predicted"/>
<dbReference type="AlphaFoldDB" id="A0A1T4VJ55"/>
<gene>
    <name evidence="1" type="ORF">SAMN02745132_03909</name>
</gene>
<evidence type="ECO:0000313" key="2">
    <source>
        <dbReference type="Proteomes" id="UP000190162"/>
    </source>
</evidence>
<keyword evidence="2" id="KW-1185">Reference proteome</keyword>